<evidence type="ECO:0000313" key="1">
    <source>
        <dbReference type="EMBL" id="AUW42092.1"/>
    </source>
</evidence>
<proteinExistence type="predicted"/>
<sequence length="71" mass="8340">MIWQRAPRQRSQALQWLTYVKKLTDTSKNLVNKILFQTYRISGGLLGFHSKHCRSCINPTTVAVFARWRFA</sequence>
<dbReference type="AlphaFoldDB" id="A0A2K9Z1G4"/>
<protein>
    <submittedName>
        <fullName evidence="1">Uncharacterized protein</fullName>
    </submittedName>
</protein>
<name>A0A2K9Z1G4_RHILE</name>
<evidence type="ECO:0000313" key="2">
    <source>
        <dbReference type="Proteomes" id="UP000238523"/>
    </source>
</evidence>
<accession>A0A2K9Z1G4</accession>
<organism evidence="1 2">
    <name type="scientific">Rhizobium leguminosarum</name>
    <dbReference type="NCBI Taxonomy" id="384"/>
    <lineage>
        <taxon>Bacteria</taxon>
        <taxon>Pseudomonadati</taxon>
        <taxon>Pseudomonadota</taxon>
        <taxon>Alphaproteobacteria</taxon>
        <taxon>Hyphomicrobiales</taxon>
        <taxon>Rhizobiaceae</taxon>
        <taxon>Rhizobium/Agrobacterium group</taxon>
        <taxon>Rhizobium</taxon>
    </lineage>
</organism>
<reference evidence="1 2" key="1">
    <citation type="submission" date="2017-11" db="EMBL/GenBank/DDBJ databases">
        <title>Complete genome of Rhizobium leguminosarum Norway, an ineffective micro-symbiont.</title>
        <authorList>
            <person name="Hoffrichter A."/>
            <person name="Liang J."/>
            <person name="Brachmann A."/>
            <person name="Marin M."/>
        </authorList>
    </citation>
    <scope>NUCLEOTIDE SEQUENCE [LARGE SCALE GENOMIC DNA]</scope>
    <source>
        <strain evidence="1 2">Norway</strain>
    </source>
</reference>
<gene>
    <name evidence="1" type="ORF">CUJ84_Chr001711</name>
</gene>
<dbReference type="Proteomes" id="UP000238523">
    <property type="component" value="Chromosome"/>
</dbReference>
<dbReference type="EMBL" id="CP025012">
    <property type="protein sequence ID" value="AUW42092.1"/>
    <property type="molecule type" value="Genomic_DNA"/>
</dbReference>